<proteinExistence type="predicted"/>
<comment type="caution">
    <text evidence="3">The sequence shown here is derived from an EMBL/GenBank/DDBJ whole genome shotgun (WGS) entry which is preliminary data.</text>
</comment>
<dbReference type="Pfam" id="PF23572">
    <property type="entry name" value="GH3_C"/>
    <property type="match status" value="1"/>
</dbReference>
<name>A0A7J4ZQE2_9BACT</name>
<keyword evidence="4" id="KW-1185">Reference proteome</keyword>
<sequence>MALLKQALRTRPVQGAIRRSAAFRAQRFQQRDPLAAQRAIFQQLVSTAAGTRFGRDHDFPVLARLPYDQAYARFRQLVPIRTYQEFWDDYFQAGCRTGIDGKKRICLDDVTWPGRVRMFCETSGTTAPTKYIPFSDQMFQENRRAATDMIACYLAVQSTSRLGSGKILYMSGSTELNDMGDHICSGDMSALTLRFRPRWLDPFVEPQAQVSALPWEEKLQAMAELLLNDPDIRVISGVPPWILLLLKRCAELGGRPLVELLPHLELIIHGGTSIKPYRSEFEALFHDRLPNLLELLPSSEAFMAFQQQGDAQMRLTPFYGAFFEFVRFEDLDGQGRPVRDAAAVPLEQVQTGQRYAVILSTCSGLWRYHIGDTIRFTSLAPHFIEFTGRDRFLDKLEEKVTQGEVERAIAELNGFGSWNVREFMVGADVQARRHVWVLATAEEGGNREQAALLLDAALCHMNADYATFRSQGRINPPLVLTAGEGAIYAWSKTARGKLGGQTKIPHIDPTPDSSMIASLQEFVAQG</sequence>
<protein>
    <submittedName>
        <fullName evidence="3">GH3 auxin-responsive promoter family protein</fullName>
    </submittedName>
</protein>
<dbReference type="GO" id="GO:0016881">
    <property type="term" value="F:acid-amino acid ligase activity"/>
    <property type="evidence" value="ECO:0007669"/>
    <property type="project" value="TreeGrafter"/>
</dbReference>
<organism evidence="3 4">
    <name type="scientific">Oryzomonas japonica</name>
    <dbReference type="NCBI Taxonomy" id="2603858"/>
    <lineage>
        <taxon>Bacteria</taxon>
        <taxon>Pseudomonadati</taxon>
        <taxon>Thermodesulfobacteriota</taxon>
        <taxon>Desulfuromonadia</taxon>
        <taxon>Geobacterales</taxon>
        <taxon>Geobacteraceae</taxon>
        <taxon>Oryzomonas</taxon>
    </lineage>
</organism>
<dbReference type="EMBL" id="VZQZ01000006">
    <property type="protein sequence ID" value="KAB0665039.1"/>
    <property type="molecule type" value="Genomic_DNA"/>
</dbReference>
<dbReference type="Pfam" id="PF23571">
    <property type="entry name" value="GH3_M"/>
    <property type="match status" value="1"/>
</dbReference>
<evidence type="ECO:0000313" key="4">
    <source>
        <dbReference type="Proteomes" id="UP000420562"/>
    </source>
</evidence>
<dbReference type="PANTHER" id="PTHR31901">
    <property type="entry name" value="GH3 DOMAIN-CONTAINING PROTEIN"/>
    <property type="match status" value="1"/>
</dbReference>
<feature type="domain" description="GH3 C-terminal" evidence="2">
    <location>
        <begin position="405"/>
        <end position="507"/>
    </location>
</feature>
<dbReference type="InterPro" id="IPR055377">
    <property type="entry name" value="GH3_M"/>
</dbReference>
<dbReference type="GO" id="GO:0005737">
    <property type="term" value="C:cytoplasm"/>
    <property type="evidence" value="ECO:0007669"/>
    <property type="project" value="TreeGrafter"/>
</dbReference>
<dbReference type="Proteomes" id="UP000420562">
    <property type="component" value="Unassembled WGS sequence"/>
</dbReference>
<gene>
    <name evidence="3" type="ORF">F6V25_10460</name>
</gene>
<dbReference type="AlphaFoldDB" id="A0A7J4ZQE2"/>
<feature type="domain" description="GH3 middle" evidence="1">
    <location>
        <begin position="319"/>
        <end position="389"/>
    </location>
</feature>
<evidence type="ECO:0000259" key="2">
    <source>
        <dbReference type="Pfam" id="PF23572"/>
    </source>
</evidence>
<accession>A0A7J4ZQE2</accession>
<evidence type="ECO:0000313" key="3">
    <source>
        <dbReference type="EMBL" id="KAB0665039.1"/>
    </source>
</evidence>
<dbReference type="InterPro" id="IPR004993">
    <property type="entry name" value="GH3"/>
</dbReference>
<dbReference type="InterPro" id="IPR055378">
    <property type="entry name" value="GH3_C"/>
</dbReference>
<dbReference type="PANTHER" id="PTHR31901:SF9">
    <property type="entry name" value="GH3 DOMAIN-CONTAINING PROTEIN"/>
    <property type="match status" value="1"/>
</dbReference>
<reference evidence="3 4" key="1">
    <citation type="submission" date="2019-09" db="EMBL/GenBank/DDBJ databases">
        <title>Geobacter sp. Red96, a novel strain isolated from paddy soil.</title>
        <authorList>
            <person name="Xu Z."/>
            <person name="Masuda Y."/>
            <person name="Itoh H."/>
            <person name="Senoo K."/>
        </authorList>
    </citation>
    <scope>NUCLEOTIDE SEQUENCE [LARGE SCALE GENOMIC DNA]</scope>
    <source>
        <strain evidence="3 4">Red96</strain>
    </source>
</reference>
<dbReference type="RefSeq" id="WP_151128526.1">
    <property type="nucleotide sequence ID" value="NZ_VZQZ01000006.1"/>
</dbReference>
<evidence type="ECO:0000259" key="1">
    <source>
        <dbReference type="Pfam" id="PF23571"/>
    </source>
</evidence>
<dbReference type="Pfam" id="PF03321">
    <property type="entry name" value="GH3"/>
    <property type="match status" value="1"/>
</dbReference>